<keyword evidence="3" id="KW-1185">Reference proteome</keyword>
<name>A0A5N6AAY5_9ACTN</name>
<dbReference type="EMBL" id="VDLY02000008">
    <property type="protein sequence ID" value="KAB8165193.1"/>
    <property type="molecule type" value="Genomic_DNA"/>
</dbReference>
<dbReference type="AlphaFoldDB" id="A0A5N6AAY5"/>
<sequence length="113" mass="12188">MSSEDRLAIPLAELREFAPQLRSVKEYMNRTGDTFDQYNDSFGDDRIVSALDDFVSGWKDGRSDISEQLTGLAEMTDTVITTVSDYEDELARSLQEGGGGEGGGGGGGEQQAV</sequence>
<evidence type="ECO:0000256" key="1">
    <source>
        <dbReference type="SAM" id="MobiDB-lite"/>
    </source>
</evidence>
<feature type="region of interest" description="Disordered" evidence="1">
    <location>
        <begin position="91"/>
        <end position="113"/>
    </location>
</feature>
<dbReference type="Proteomes" id="UP000314251">
    <property type="component" value="Unassembled WGS sequence"/>
</dbReference>
<organism evidence="2 3">
    <name type="scientific">Streptomyces mimosae</name>
    <dbReference type="NCBI Taxonomy" id="2586635"/>
    <lineage>
        <taxon>Bacteria</taxon>
        <taxon>Bacillati</taxon>
        <taxon>Actinomycetota</taxon>
        <taxon>Actinomycetes</taxon>
        <taxon>Kitasatosporales</taxon>
        <taxon>Streptomycetaceae</taxon>
        <taxon>Streptomyces</taxon>
    </lineage>
</organism>
<comment type="caution">
    <text evidence="2">The sequence shown here is derived from an EMBL/GenBank/DDBJ whole genome shotgun (WGS) entry which is preliminary data.</text>
</comment>
<dbReference type="RefSeq" id="WP_139668247.1">
    <property type="nucleotide sequence ID" value="NZ_VDLY02000008.1"/>
</dbReference>
<proteinExistence type="predicted"/>
<reference evidence="2" key="1">
    <citation type="submission" date="2019-10" db="EMBL/GenBank/DDBJ databases">
        <title>Nonomuraea sp. nov., isolated from Phyllanthus amarus.</title>
        <authorList>
            <person name="Klykleung N."/>
            <person name="Tanasupawat S."/>
        </authorList>
    </citation>
    <scope>NUCLEOTIDE SEQUENCE [LARGE SCALE GENOMIC DNA]</scope>
    <source>
        <strain evidence="2">3MP-10</strain>
    </source>
</reference>
<dbReference type="OrthoDB" id="3295636at2"/>
<gene>
    <name evidence="2" type="ORF">FH607_013845</name>
</gene>
<evidence type="ECO:0000313" key="2">
    <source>
        <dbReference type="EMBL" id="KAB8165193.1"/>
    </source>
</evidence>
<evidence type="ECO:0008006" key="4">
    <source>
        <dbReference type="Google" id="ProtNLM"/>
    </source>
</evidence>
<evidence type="ECO:0000313" key="3">
    <source>
        <dbReference type="Proteomes" id="UP000314251"/>
    </source>
</evidence>
<accession>A0A5N6AAY5</accession>
<feature type="compositionally biased region" description="Gly residues" evidence="1">
    <location>
        <begin position="96"/>
        <end position="113"/>
    </location>
</feature>
<protein>
    <recommendedName>
        <fullName evidence="4">WXG100 family type VII secretion target</fullName>
    </recommendedName>
</protein>